<evidence type="ECO:0000256" key="4">
    <source>
        <dbReference type="ARBA" id="ARBA00023155"/>
    </source>
</evidence>
<dbReference type="InterPro" id="IPR009057">
    <property type="entry name" value="Homeodomain-like_sf"/>
</dbReference>
<dbReference type="OrthoDB" id="6159439at2759"/>
<evidence type="ECO:0000256" key="5">
    <source>
        <dbReference type="ARBA" id="ARBA00023242"/>
    </source>
</evidence>
<comment type="caution">
    <text evidence="11">The sequence shown here is derived from an EMBL/GenBank/DDBJ whole genome shotgun (WGS) entry which is preliminary data.</text>
</comment>
<evidence type="ECO:0000256" key="9">
    <source>
        <dbReference type="SAM" id="MobiDB-lite"/>
    </source>
</evidence>
<dbReference type="EMBL" id="WJQU01000002">
    <property type="protein sequence ID" value="KAJ6641061.1"/>
    <property type="molecule type" value="Genomic_DNA"/>
</dbReference>
<dbReference type="InterPro" id="IPR000047">
    <property type="entry name" value="HTH_motif"/>
</dbReference>
<dbReference type="GO" id="GO:0003677">
    <property type="term" value="F:DNA binding"/>
    <property type="evidence" value="ECO:0007669"/>
    <property type="project" value="UniProtKB-UniRule"/>
</dbReference>
<dbReference type="GO" id="GO:0005634">
    <property type="term" value="C:nucleus"/>
    <property type="evidence" value="ECO:0007669"/>
    <property type="project" value="UniProtKB-SubCell"/>
</dbReference>
<evidence type="ECO:0000256" key="1">
    <source>
        <dbReference type="ARBA" id="ARBA00004123"/>
    </source>
</evidence>
<feature type="region of interest" description="Disordered" evidence="9">
    <location>
        <begin position="172"/>
        <end position="215"/>
    </location>
</feature>
<keyword evidence="2" id="KW-0217">Developmental protein</keyword>
<dbReference type="FunFam" id="1.10.10.60:FF:000177">
    <property type="entry name" value="Homeobox protein DBX1"/>
    <property type="match status" value="1"/>
</dbReference>
<dbReference type="Pfam" id="PF00046">
    <property type="entry name" value="Homeodomain"/>
    <property type="match status" value="1"/>
</dbReference>
<evidence type="ECO:0000313" key="12">
    <source>
        <dbReference type="Proteomes" id="UP001151699"/>
    </source>
</evidence>
<dbReference type="PANTHER" id="PTHR24331:SF0">
    <property type="entry name" value="DBX"/>
    <property type="match status" value="1"/>
</dbReference>
<proteinExistence type="inferred from homology"/>
<evidence type="ECO:0000259" key="10">
    <source>
        <dbReference type="PROSITE" id="PS50071"/>
    </source>
</evidence>
<dbReference type="PROSITE" id="PS00027">
    <property type="entry name" value="HOMEOBOX_1"/>
    <property type="match status" value="1"/>
</dbReference>
<name>A0A9Q0N1C6_9DIPT</name>
<dbReference type="InterPro" id="IPR051662">
    <property type="entry name" value="H2.0_Homeobox_NeuralPatt"/>
</dbReference>
<evidence type="ECO:0000256" key="2">
    <source>
        <dbReference type="ARBA" id="ARBA00022473"/>
    </source>
</evidence>
<dbReference type="InterPro" id="IPR017970">
    <property type="entry name" value="Homeobox_CS"/>
</dbReference>
<dbReference type="SUPFAM" id="SSF46689">
    <property type="entry name" value="Homeodomain-like"/>
    <property type="match status" value="1"/>
</dbReference>
<dbReference type="Proteomes" id="UP001151699">
    <property type="component" value="Chromosome B"/>
</dbReference>
<dbReference type="PROSITE" id="PS50071">
    <property type="entry name" value="HOMEOBOX_2"/>
    <property type="match status" value="1"/>
</dbReference>
<dbReference type="InterPro" id="IPR020479">
    <property type="entry name" value="HD_metazoa"/>
</dbReference>
<evidence type="ECO:0000256" key="7">
    <source>
        <dbReference type="PROSITE-ProRule" id="PRU00108"/>
    </source>
</evidence>
<feature type="DNA-binding region" description="Homeobox" evidence="7">
    <location>
        <begin position="285"/>
        <end position="344"/>
    </location>
</feature>
<dbReference type="PRINTS" id="PR00031">
    <property type="entry name" value="HTHREPRESSR"/>
</dbReference>
<keyword evidence="4 7" id="KW-0371">Homeobox</keyword>
<dbReference type="SMART" id="SM00389">
    <property type="entry name" value="HOX"/>
    <property type="match status" value="1"/>
</dbReference>
<feature type="compositionally biased region" description="Polar residues" evidence="9">
    <location>
        <begin position="354"/>
        <end position="367"/>
    </location>
</feature>
<keyword evidence="5 7" id="KW-0539">Nucleus</keyword>
<dbReference type="GO" id="GO:0000981">
    <property type="term" value="F:DNA-binding transcription factor activity, RNA polymerase II-specific"/>
    <property type="evidence" value="ECO:0007669"/>
    <property type="project" value="InterPro"/>
</dbReference>
<feature type="region of interest" description="Disordered" evidence="9">
    <location>
        <begin position="347"/>
        <end position="425"/>
    </location>
</feature>
<feature type="compositionally biased region" description="Polar residues" evidence="9">
    <location>
        <begin position="393"/>
        <end position="404"/>
    </location>
</feature>
<keyword evidence="12" id="KW-1185">Reference proteome</keyword>
<feature type="compositionally biased region" description="Polar residues" evidence="9">
    <location>
        <begin position="194"/>
        <end position="206"/>
    </location>
</feature>
<evidence type="ECO:0000256" key="8">
    <source>
        <dbReference type="RuleBase" id="RU000682"/>
    </source>
</evidence>
<reference evidence="11" key="1">
    <citation type="submission" date="2022-07" db="EMBL/GenBank/DDBJ databases">
        <authorList>
            <person name="Trinca V."/>
            <person name="Uliana J.V.C."/>
            <person name="Torres T.T."/>
            <person name="Ward R.J."/>
            <person name="Monesi N."/>
        </authorList>
    </citation>
    <scope>NUCLEOTIDE SEQUENCE</scope>
    <source>
        <strain evidence="11">HSMRA1968</strain>
        <tissue evidence="11">Whole embryos</tissue>
    </source>
</reference>
<dbReference type="CDD" id="cd00086">
    <property type="entry name" value="homeodomain"/>
    <property type="match status" value="1"/>
</dbReference>
<organism evidence="11 12">
    <name type="scientific">Pseudolycoriella hygida</name>
    <dbReference type="NCBI Taxonomy" id="35572"/>
    <lineage>
        <taxon>Eukaryota</taxon>
        <taxon>Metazoa</taxon>
        <taxon>Ecdysozoa</taxon>
        <taxon>Arthropoda</taxon>
        <taxon>Hexapoda</taxon>
        <taxon>Insecta</taxon>
        <taxon>Pterygota</taxon>
        <taxon>Neoptera</taxon>
        <taxon>Endopterygota</taxon>
        <taxon>Diptera</taxon>
        <taxon>Nematocera</taxon>
        <taxon>Sciaroidea</taxon>
        <taxon>Sciaridae</taxon>
        <taxon>Pseudolycoriella</taxon>
    </lineage>
</organism>
<gene>
    <name evidence="11" type="primary">dbx1a</name>
    <name evidence="11" type="ORF">Bhyg_05994</name>
</gene>
<dbReference type="AlphaFoldDB" id="A0A9Q0N1C6"/>
<keyword evidence="3 7" id="KW-0238">DNA-binding</keyword>
<feature type="domain" description="Homeobox" evidence="10">
    <location>
        <begin position="283"/>
        <end position="343"/>
    </location>
</feature>
<dbReference type="PRINTS" id="PR00024">
    <property type="entry name" value="HOMEOBOX"/>
</dbReference>
<evidence type="ECO:0000313" key="11">
    <source>
        <dbReference type="EMBL" id="KAJ6641061.1"/>
    </source>
</evidence>
<evidence type="ECO:0000256" key="3">
    <source>
        <dbReference type="ARBA" id="ARBA00023125"/>
    </source>
</evidence>
<dbReference type="InterPro" id="IPR001356">
    <property type="entry name" value="HD"/>
</dbReference>
<sequence length="485" mass="54921">MSTAFLVDNILNDKEERSESLSDTESDTTSDIKDSVCGSPRDDHLANGDDKINISESLLRTYAMIRNSGHDIGIDEMCCAKCGHFQLSKRGAYEDTDIDLDFKCDKCGGVEAINTKETILKDSVKPILKFSVSAILGDKKDCVKVRNEIFPPQHLWPYIQHNFINQSQIQPHGYHINNNSHHNNISPTNNNPSEVDNLSNGTQPGSELQDDNRLHPRDKQLIAKPLASRPTPFIHHSINHPHLHSLLAAHCRNPYIAAGGPQVFPLPPGQGFPWAHSTRGKPRRGMMRRAVFSDSQRKGLEKRFQMQKYISKPDRKKLAERLGLKDSQVKIWFQNRRMKWRNSKERELLASGGSRDQTLPNKNNPNPDLSDARNDRPPSLSPPSSPTDSPQSTEQFANNQSPHKQQVDGKFVSDTANSPHSHNNKEIFKYEFDDNRQAQMFNQFYDKTRDANGLNYGGMCRSNSSNLYYDEFDSHSDSDEEISVT</sequence>
<evidence type="ECO:0000256" key="6">
    <source>
        <dbReference type="ARBA" id="ARBA00038504"/>
    </source>
</evidence>
<comment type="subcellular location">
    <subcellularLocation>
        <location evidence="1 7 8">Nucleus</location>
    </subcellularLocation>
</comment>
<protein>
    <submittedName>
        <fullName evidence="11">Homeobox protein DBX1-A</fullName>
    </submittedName>
</protein>
<dbReference type="Gene3D" id="1.10.10.60">
    <property type="entry name" value="Homeodomain-like"/>
    <property type="match status" value="1"/>
</dbReference>
<feature type="region of interest" description="Disordered" evidence="9">
    <location>
        <begin position="465"/>
        <end position="485"/>
    </location>
</feature>
<feature type="compositionally biased region" description="Low complexity" evidence="9">
    <location>
        <begin position="175"/>
        <end position="193"/>
    </location>
</feature>
<comment type="similarity">
    <text evidence="6">Belongs to the H2.0 homeobox family.</text>
</comment>
<dbReference type="PANTHER" id="PTHR24331">
    <property type="entry name" value="DBX"/>
    <property type="match status" value="1"/>
</dbReference>
<accession>A0A9Q0N1C6</accession>